<feature type="domain" description="G-protein coupled receptors family 1 profile" evidence="7">
    <location>
        <begin position="106"/>
        <end position="222"/>
    </location>
</feature>
<dbReference type="Pfam" id="PF13853">
    <property type="entry name" value="7tm_4"/>
    <property type="match status" value="1"/>
</dbReference>
<dbReference type="EMBL" id="OZ035833">
    <property type="protein sequence ID" value="CAL1573134.1"/>
    <property type="molecule type" value="Genomic_DNA"/>
</dbReference>
<dbReference type="GO" id="GO:0004930">
    <property type="term" value="F:G protein-coupled receptor activity"/>
    <property type="evidence" value="ECO:0007669"/>
    <property type="project" value="InterPro"/>
</dbReference>
<dbReference type="Proteomes" id="UP001497482">
    <property type="component" value="Chromosome 11"/>
</dbReference>
<gene>
    <name evidence="8" type="ORF">KC01_LOCUS5095</name>
</gene>
<feature type="transmembrane region" description="Helical" evidence="6">
    <location>
        <begin position="205"/>
        <end position="228"/>
    </location>
</feature>
<dbReference type="AlphaFoldDB" id="A0AAV2J6E4"/>
<comment type="subcellular location">
    <subcellularLocation>
        <location evidence="1">Membrane</location>
        <topology evidence="1">Multi-pass membrane protein</topology>
    </subcellularLocation>
</comment>
<feature type="transmembrane region" description="Helical" evidence="6">
    <location>
        <begin position="308"/>
        <end position="329"/>
    </location>
</feature>
<dbReference type="PANTHER" id="PTHR26451:SF869">
    <property type="entry name" value="OLFACTORY RECEPTOR 530-RELATED"/>
    <property type="match status" value="1"/>
</dbReference>
<keyword evidence="5" id="KW-0807">Transducer</keyword>
<feature type="transmembrane region" description="Helical" evidence="6">
    <location>
        <begin position="92"/>
        <end position="116"/>
    </location>
</feature>
<dbReference type="InterPro" id="IPR017452">
    <property type="entry name" value="GPCR_Rhodpsn_7TM"/>
</dbReference>
<keyword evidence="4 6" id="KW-0472">Membrane</keyword>
<sequence length="354" mass="40939">MKVNCSVSSDRERQQYAKRSSVCRKPKKKRRIYSRFHKPLNDTVRTSLPQTQISTKSIYRMGFTSTNKNISFMRPRYFIITGLSGIPNIKHYYIFLFIVYIVSVIGNSLVMAVIVLDSNLRTPKYIAVFNLAFVDLFGNTALVPKLLDIFLFNRPYIRYNDCMTYLFFCYTCLSMQSFNLAVLAYDRLMAISYPLHYQVKVTNKHMLSLIGSLWSIIILAVLICVGLITRLSICQSTELLPEDSPMVRIVDISRGPDPGEGWRHRTPRYVAVFSLVITDFCSTCALVPKVIDIFLFDHHRISYNDCLAFMHFCFFFLSMQSFNLVVLGIDRMMAIADPLHYHARHRSPHPTLLL</sequence>
<feature type="transmembrane region" description="Helical" evidence="6">
    <location>
        <begin position="269"/>
        <end position="288"/>
    </location>
</feature>
<evidence type="ECO:0000313" key="9">
    <source>
        <dbReference type="Proteomes" id="UP001497482"/>
    </source>
</evidence>
<feature type="transmembrane region" description="Helical" evidence="6">
    <location>
        <begin position="164"/>
        <end position="185"/>
    </location>
</feature>
<evidence type="ECO:0000256" key="2">
    <source>
        <dbReference type="ARBA" id="ARBA00022692"/>
    </source>
</evidence>
<dbReference type="PRINTS" id="PR00237">
    <property type="entry name" value="GPCRRHODOPSN"/>
</dbReference>
<dbReference type="Pfam" id="PF00001">
    <property type="entry name" value="7tm_1"/>
    <property type="match status" value="1"/>
</dbReference>
<dbReference type="InterPro" id="IPR052921">
    <property type="entry name" value="GPCR1_Superfamily_Member"/>
</dbReference>
<feature type="transmembrane region" description="Helical" evidence="6">
    <location>
        <begin position="128"/>
        <end position="152"/>
    </location>
</feature>
<dbReference type="Gene3D" id="1.20.1070.10">
    <property type="entry name" value="Rhodopsin 7-helix transmembrane proteins"/>
    <property type="match status" value="2"/>
</dbReference>
<dbReference type="GO" id="GO:0004984">
    <property type="term" value="F:olfactory receptor activity"/>
    <property type="evidence" value="ECO:0007669"/>
    <property type="project" value="InterPro"/>
</dbReference>
<keyword evidence="9" id="KW-1185">Reference proteome</keyword>
<dbReference type="InterPro" id="IPR000276">
    <property type="entry name" value="GPCR_Rhodpsn"/>
</dbReference>
<dbReference type="GO" id="GO:0016020">
    <property type="term" value="C:membrane"/>
    <property type="evidence" value="ECO:0007669"/>
    <property type="project" value="UniProtKB-SubCell"/>
</dbReference>
<proteinExistence type="predicted"/>
<accession>A0AAV2J6E4</accession>
<dbReference type="PANTHER" id="PTHR26451">
    <property type="entry name" value="G_PROTEIN_RECEP_F1_2 DOMAIN-CONTAINING PROTEIN"/>
    <property type="match status" value="1"/>
</dbReference>
<name>A0AAV2J6E4_KNICA</name>
<evidence type="ECO:0000256" key="4">
    <source>
        <dbReference type="ARBA" id="ARBA00023136"/>
    </source>
</evidence>
<protein>
    <recommendedName>
        <fullName evidence="7">G-protein coupled receptors family 1 profile domain-containing protein</fullName>
    </recommendedName>
</protein>
<feature type="domain" description="G-protein coupled receptors family 1 profile" evidence="7">
    <location>
        <begin position="244"/>
        <end position="354"/>
    </location>
</feature>
<dbReference type="InterPro" id="IPR000725">
    <property type="entry name" value="Olfact_rcpt"/>
</dbReference>
<dbReference type="GO" id="GO:0005549">
    <property type="term" value="F:odorant binding"/>
    <property type="evidence" value="ECO:0007669"/>
    <property type="project" value="TreeGrafter"/>
</dbReference>
<keyword evidence="2 6" id="KW-0812">Transmembrane</keyword>
<evidence type="ECO:0000256" key="5">
    <source>
        <dbReference type="ARBA" id="ARBA00023224"/>
    </source>
</evidence>
<evidence type="ECO:0000256" key="6">
    <source>
        <dbReference type="SAM" id="Phobius"/>
    </source>
</evidence>
<evidence type="ECO:0000313" key="8">
    <source>
        <dbReference type="EMBL" id="CAL1573134.1"/>
    </source>
</evidence>
<keyword evidence="3 6" id="KW-1133">Transmembrane helix</keyword>
<evidence type="ECO:0000256" key="1">
    <source>
        <dbReference type="ARBA" id="ARBA00004141"/>
    </source>
</evidence>
<organism evidence="8 9">
    <name type="scientific">Knipowitschia caucasica</name>
    <name type="common">Caucasian dwarf goby</name>
    <name type="synonym">Pomatoschistus caucasicus</name>
    <dbReference type="NCBI Taxonomy" id="637954"/>
    <lineage>
        <taxon>Eukaryota</taxon>
        <taxon>Metazoa</taxon>
        <taxon>Chordata</taxon>
        <taxon>Craniata</taxon>
        <taxon>Vertebrata</taxon>
        <taxon>Euteleostomi</taxon>
        <taxon>Actinopterygii</taxon>
        <taxon>Neopterygii</taxon>
        <taxon>Teleostei</taxon>
        <taxon>Neoteleostei</taxon>
        <taxon>Acanthomorphata</taxon>
        <taxon>Gobiaria</taxon>
        <taxon>Gobiiformes</taxon>
        <taxon>Gobioidei</taxon>
        <taxon>Gobiidae</taxon>
        <taxon>Gobiinae</taxon>
        <taxon>Knipowitschia</taxon>
    </lineage>
</organism>
<evidence type="ECO:0000256" key="3">
    <source>
        <dbReference type="ARBA" id="ARBA00022989"/>
    </source>
</evidence>
<dbReference type="PROSITE" id="PS50262">
    <property type="entry name" value="G_PROTEIN_RECEP_F1_2"/>
    <property type="match status" value="2"/>
</dbReference>
<dbReference type="SUPFAM" id="SSF81321">
    <property type="entry name" value="Family A G protein-coupled receptor-like"/>
    <property type="match status" value="2"/>
</dbReference>
<reference evidence="8 9" key="1">
    <citation type="submission" date="2024-04" db="EMBL/GenBank/DDBJ databases">
        <authorList>
            <person name="Waldvogel A.-M."/>
            <person name="Schoenle A."/>
        </authorList>
    </citation>
    <scope>NUCLEOTIDE SEQUENCE [LARGE SCALE GENOMIC DNA]</scope>
</reference>
<evidence type="ECO:0000259" key="7">
    <source>
        <dbReference type="PROSITE" id="PS50262"/>
    </source>
</evidence>